<feature type="domain" description="SnoaL-like" evidence="1">
    <location>
        <begin position="7"/>
        <end position="115"/>
    </location>
</feature>
<organism evidence="2 3">
    <name type="scientific">Qipengyuania qiaonensis</name>
    <dbReference type="NCBI Taxonomy" id="2867240"/>
    <lineage>
        <taxon>Bacteria</taxon>
        <taxon>Pseudomonadati</taxon>
        <taxon>Pseudomonadota</taxon>
        <taxon>Alphaproteobacteria</taxon>
        <taxon>Sphingomonadales</taxon>
        <taxon>Erythrobacteraceae</taxon>
        <taxon>Qipengyuania</taxon>
    </lineage>
</organism>
<dbReference type="RefSeq" id="WP_221560525.1">
    <property type="nucleotide sequence ID" value="NZ_JAIGNO010000021.1"/>
</dbReference>
<dbReference type="EMBL" id="JAIGNO010000021">
    <property type="protein sequence ID" value="MBX7484115.1"/>
    <property type="molecule type" value="Genomic_DNA"/>
</dbReference>
<evidence type="ECO:0000313" key="3">
    <source>
        <dbReference type="Proteomes" id="UP000755104"/>
    </source>
</evidence>
<sequence>MTNKQVVEALYAAFAAGDMDAAAAVMAPDMTWNEAENYTFADRNPYIGAEAVFTGVFGRTAELFDDFAVEVGTFACEGDTVAVQGRYSAIVRETGERVNPHVVHWFTVRDGKIVAFQQHLDTFAMARALGQLA</sequence>
<proteinExistence type="predicted"/>
<dbReference type="Gene3D" id="3.10.450.50">
    <property type="match status" value="1"/>
</dbReference>
<comment type="caution">
    <text evidence="2">The sequence shown here is derived from an EMBL/GenBank/DDBJ whole genome shotgun (WGS) entry which is preliminary data.</text>
</comment>
<dbReference type="Pfam" id="PF12680">
    <property type="entry name" value="SnoaL_2"/>
    <property type="match status" value="1"/>
</dbReference>
<dbReference type="Proteomes" id="UP000755104">
    <property type="component" value="Unassembled WGS sequence"/>
</dbReference>
<dbReference type="PANTHER" id="PTHR41252:SF1">
    <property type="entry name" value="BLR2505 PROTEIN"/>
    <property type="match status" value="1"/>
</dbReference>
<dbReference type="InterPro" id="IPR037401">
    <property type="entry name" value="SnoaL-like"/>
</dbReference>
<dbReference type="SUPFAM" id="SSF54427">
    <property type="entry name" value="NTF2-like"/>
    <property type="match status" value="1"/>
</dbReference>
<name>A0ABS7J9X6_9SPHN</name>
<dbReference type="InterPro" id="IPR032710">
    <property type="entry name" value="NTF2-like_dom_sf"/>
</dbReference>
<evidence type="ECO:0000259" key="1">
    <source>
        <dbReference type="Pfam" id="PF12680"/>
    </source>
</evidence>
<reference evidence="2 3" key="1">
    <citation type="submission" date="2021-08" db="EMBL/GenBank/DDBJ databases">
        <title>Comparative Genomics Analysis of the Genus Qipengyuania Reveals Extensive Genetic Diversity and Metabolic Versatility, Including the Description of Fifteen Novel Species.</title>
        <authorList>
            <person name="Liu Y."/>
        </authorList>
    </citation>
    <scope>NUCLEOTIDE SEQUENCE [LARGE SCALE GENOMIC DNA]</scope>
    <source>
        <strain evidence="2 3">6D47A</strain>
    </source>
</reference>
<protein>
    <submittedName>
        <fullName evidence="2">Nuclear transport factor 2 family protein</fullName>
    </submittedName>
</protein>
<gene>
    <name evidence="2" type="ORF">K3174_16435</name>
</gene>
<evidence type="ECO:0000313" key="2">
    <source>
        <dbReference type="EMBL" id="MBX7484115.1"/>
    </source>
</evidence>
<dbReference type="PANTHER" id="PTHR41252">
    <property type="entry name" value="BLR2505 PROTEIN"/>
    <property type="match status" value="1"/>
</dbReference>
<keyword evidence="3" id="KW-1185">Reference proteome</keyword>
<accession>A0ABS7J9X6</accession>